<evidence type="ECO:0000256" key="2">
    <source>
        <dbReference type="ARBA" id="ARBA00022614"/>
    </source>
</evidence>
<dbReference type="Gene3D" id="2.30.30.190">
    <property type="entry name" value="CAP Gly-rich-like domain"/>
    <property type="match status" value="1"/>
</dbReference>
<dbReference type="Pfam" id="PF01302">
    <property type="entry name" value="CAP_GLY"/>
    <property type="match status" value="1"/>
</dbReference>
<comment type="caution">
    <text evidence="6">The sequence shown here is derived from an EMBL/GenBank/DDBJ whole genome shotgun (WGS) entry which is preliminary data.</text>
</comment>
<dbReference type="VEuPathDB" id="FungiDB:CPC735_048680"/>
<dbReference type="KEGG" id="cpw:9691113"/>
<dbReference type="SMART" id="SM01052">
    <property type="entry name" value="CAP_GLY"/>
    <property type="match status" value="1"/>
</dbReference>
<evidence type="ECO:0000256" key="3">
    <source>
        <dbReference type="ARBA" id="ARBA00022737"/>
    </source>
</evidence>
<dbReference type="OrthoDB" id="5273213at2759"/>
<dbReference type="InterPro" id="IPR032675">
    <property type="entry name" value="LRR_dom_sf"/>
</dbReference>
<sequence>MSDWETIQRQPVARVGTRRSYDGSLCTIRYIGKVQGTDGEWLGVEWDDPARGKHSGEHKGVKYFECRSNSPTAGSFLRPARLADRPRGFLEALRTKYVSEITSDMSGSPSRGSRPIEISGKVVEEVGFEKIRKQLAALRELKIVILDGMRLRGVLAVDADNDLRKRELEKIKDTCPMIRELDLNRNFLADWIEIMDICEQFMDLRSLKLNGNRLGTVPRDRLVKGVLELSLDETLMTWEEISILSYRFPDLRSLSLSSNQISLVSRPITDTIRELSLESNIFCSLGSLSHLASLPQLNRLSLRRNKISKIQDATEKNAPLVFSPTLTTLDISLNLIDSWAFIDALPTVFPGLTNLRISDNPLYEKPPASTAITGLPEERMTVDEAYMLTLARLSKLRVLNYGKVSAQDRVNGELYYLSLIKKELSAFPESAEKRILASHPRYDELCLIYGTPEIKRLEGDAAINPRSLAARLVNFTFYIPNPNTVTSRGYIDDKPVAAQTTTEFKREIPRTFDIYRIKAIVARHFSLPPLSFKLIWETEEWDPVEEGTGEEDEWDSGDEIDGEPAEREWRKKFVRREEEFVDSTRAVEHWLSHDTRELRVRVERYWATNTYMAGQEVIWDFMPSGWFTRCSAAMSVGSSLRM</sequence>
<reference evidence="6 7" key="1">
    <citation type="journal article" date="2009" name="Genome Res.">
        <title>Comparative genomic analyses of the human fungal pathogens Coccidioides and their relatives.</title>
        <authorList>
            <person name="Sharpton T.J."/>
            <person name="Stajich J.E."/>
            <person name="Rounsley S.D."/>
            <person name="Gardner M.J."/>
            <person name="Wortman J.R."/>
            <person name="Jordar V.S."/>
            <person name="Maiti R."/>
            <person name="Kodira C.D."/>
            <person name="Neafsey D.E."/>
            <person name="Zeng Q."/>
            <person name="Hung C.-Y."/>
            <person name="McMahan C."/>
            <person name="Muszewska A."/>
            <person name="Grynberg M."/>
            <person name="Mandel M.A."/>
            <person name="Kellner E.M."/>
            <person name="Barker B.M."/>
            <person name="Galgiani J.N."/>
            <person name="Orbach M.J."/>
            <person name="Kirkland T.N."/>
            <person name="Cole G.T."/>
            <person name="Henn M.R."/>
            <person name="Birren B.W."/>
            <person name="Taylor J.W."/>
        </authorList>
    </citation>
    <scope>NUCLEOTIDE SEQUENCE [LARGE SCALE GENOMIC DNA]</scope>
    <source>
        <strain evidence="7">C735</strain>
    </source>
</reference>
<dbReference type="Gene3D" id="3.80.10.10">
    <property type="entry name" value="Ribonuclease Inhibitor"/>
    <property type="match status" value="2"/>
</dbReference>
<feature type="domain" description="CAP-Gly" evidence="5">
    <location>
        <begin position="32"/>
        <end position="78"/>
    </location>
</feature>
<dbReference type="InterPro" id="IPR036859">
    <property type="entry name" value="CAP-Gly_dom_sf"/>
</dbReference>
<dbReference type="RefSeq" id="XP_003065643.1">
    <property type="nucleotide sequence ID" value="XM_003065597.1"/>
</dbReference>
<dbReference type="PANTHER" id="PTHR45973:SF9">
    <property type="entry name" value="LEUCINE-RICH REPEAT-CONTAINING PROTEIN 46"/>
    <property type="match status" value="1"/>
</dbReference>
<organism evidence="6 7">
    <name type="scientific">Coccidioides posadasii (strain C735)</name>
    <name type="common">Valley fever fungus</name>
    <dbReference type="NCBI Taxonomy" id="222929"/>
    <lineage>
        <taxon>Eukaryota</taxon>
        <taxon>Fungi</taxon>
        <taxon>Dikarya</taxon>
        <taxon>Ascomycota</taxon>
        <taxon>Pezizomycotina</taxon>
        <taxon>Eurotiomycetes</taxon>
        <taxon>Eurotiomycetidae</taxon>
        <taxon>Onygenales</taxon>
        <taxon>Onygenaceae</taxon>
        <taxon>Coccidioides</taxon>
    </lineage>
</organism>
<evidence type="ECO:0000313" key="7">
    <source>
        <dbReference type="Proteomes" id="UP000009084"/>
    </source>
</evidence>
<comment type="subcellular location">
    <subcellularLocation>
        <location evidence="1">Cell projection</location>
    </subcellularLocation>
</comment>
<dbReference type="EMBL" id="ACFW01000049">
    <property type="protein sequence ID" value="EER23498.1"/>
    <property type="molecule type" value="Genomic_DNA"/>
</dbReference>
<keyword evidence="2" id="KW-0433">Leucine-rich repeat</keyword>
<evidence type="ECO:0000256" key="4">
    <source>
        <dbReference type="ARBA" id="ARBA00023273"/>
    </source>
</evidence>
<keyword evidence="4" id="KW-0966">Cell projection</keyword>
<protein>
    <submittedName>
        <fullName evidence="6">CAP-Gly domain containing protein</fullName>
    </submittedName>
</protein>
<dbReference type="InterPro" id="IPR000938">
    <property type="entry name" value="CAP-Gly_domain"/>
</dbReference>
<dbReference type="AlphaFoldDB" id="C5PG45"/>
<accession>C5PG45</accession>
<dbReference type="SUPFAM" id="SSF74924">
    <property type="entry name" value="Cap-Gly domain"/>
    <property type="match status" value="1"/>
</dbReference>
<dbReference type="PROSITE" id="PS50245">
    <property type="entry name" value="CAP_GLY_2"/>
    <property type="match status" value="1"/>
</dbReference>
<evidence type="ECO:0000313" key="6">
    <source>
        <dbReference type="EMBL" id="EER23498.1"/>
    </source>
</evidence>
<dbReference type="HOGENOM" id="CLU_017716_3_1_1"/>
<evidence type="ECO:0000259" key="5">
    <source>
        <dbReference type="PROSITE" id="PS50245"/>
    </source>
</evidence>
<dbReference type="PANTHER" id="PTHR45973">
    <property type="entry name" value="PROTEIN PHOSPHATASE 1 REGULATORY SUBUNIT SDS22-RELATED"/>
    <property type="match status" value="1"/>
</dbReference>
<dbReference type="InterPro" id="IPR050576">
    <property type="entry name" value="Cilia_flagella_integrity"/>
</dbReference>
<gene>
    <name evidence="6" type="ORF">CPC735_048680</name>
</gene>
<evidence type="ECO:0000256" key="1">
    <source>
        <dbReference type="ARBA" id="ARBA00004316"/>
    </source>
</evidence>
<keyword evidence="3" id="KW-0677">Repeat</keyword>
<dbReference type="SUPFAM" id="SSF52058">
    <property type="entry name" value="L domain-like"/>
    <property type="match status" value="1"/>
</dbReference>
<proteinExistence type="predicted"/>
<name>C5PG45_COCP7</name>
<dbReference type="Proteomes" id="UP000009084">
    <property type="component" value="Unassembled WGS sequence"/>
</dbReference>